<dbReference type="Proteomes" id="UP000703269">
    <property type="component" value="Unassembled WGS sequence"/>
</dbReference>
<comment type="caution">
    <text evidence="2">The sequence shown here is derived from an EMBL/GenBank/DDBJ whole genome shotgun (WGS) entry which is preliminary data.</text>
</comment>
<feature type="region of interest" description="Disordered" evidence="1">
    <location>
        <begin position="1"/>
        <end position="63"/>
    </location>
</feature>
<reference evidence="2 3" key="1">
    <citation type="submission" date="2021-08" db="EMBL/GenBank/DDBJ databases">
        <title>Draft Genome Sequence of Phanerochaete sordida strain YK-624.</title>
        <authorList>
            <person name="Mori T."/>
            <person name="Dohra H."/>
            <person name="Suzuki T."/>
            <person name="Kawagishi H."/>
            <person name="Hirai H."/>
        </authorList>
    </citation>
    <scope>NUCLEOTIDE SEQUENCE [LARGE SCALE GENOMIC DNA]</scope>
    <source>
        <strain evidence="2 3">YK-624</strain>
    </source>
</reference>
<dbReference type="AlphaFoldDB" id="A0A9P3GGH5"/>
<evidence type="ECO:0000256" key="1">
    <source>
        <dbReference type="SAM" id="MobiDB-lite"/>
    </source>
</evidence>
<proteinExistence type="predicted"/>
<name>A0A9P3GGH5_9APHY</name>
<organism evidence="2 3">
    <name type="scientific">Phanerochaete sordida</name>
    <dbReference type="NCBI Taxonomy" id="48140"/>
    <lineage>
        <taxon>Eukaryota</taxon>
        <taxon>Fungi</taxon>
        <taxon>Dikarya</taxon>
        <taxon>Basidiomycota</taxon>
        <taxon>Agaricomycotina</taxon>
        <taxon>Agaricomycetes</taxon>
        <taxon>Polyporales</taxon>
        <taxon>Phanerochaetaceae</taxon>
        <taxon>Phanerochaete</taxon>
    </lineage>
</organism>
<dbReference type="EMBL" id="BPQB01000040">
    <property type="protein sequence ID" value="GJE94493.1"/>
    <property type="molecule type" value="Genomic_DNA"/>
</dbReference>
<keyword evidence="3" id="KW-1185">Reference proteome</keyword>
<evidence type="ECO:0000313" key="3">
    <source>
        <dbReference type="Proteomes" id="UP000703269"/>
    </source>
</evidence>
<gene>
    <name evidence="2" type="ORF">PsYK624_106630</name>
</gene>
<sequence>MLSLARMRPFRHRRSSSRPDLLPITRPRDSSFSSIASSVSTDSDCASPQTPVTPESLASPATAHDCGLPLDELESLSFPPVTPFHSCSPSPVRESPPRAPPSFEHVNKGGAWTVDSSPSPLARLPSELAATLSVPPALSAVSAHRTDAGQEATLLPAATFAATPDADEHVIDAPQPAPASAVSVLPAGIRSAAACLPHGDRVVAARRRHVDSTYVDVRWQTVQERGTRWAGDRSGFVVCAAAGACRVDRPGTGREFVVCSRPALPLRVRSPSVRNSEPEASASSHNLRIVCSAPASILAS</sequence>
<protein>
    <submittedName>
        <fullName evidence="2">Uncharacterized protein</fullName>
    </submittedName>
</protein>
<accession>A0A9P3GGH5</accession>
<evidence type="ECO:0000313" key="2">
    <source>
        <dbReference type="EMBL" id="GJE94493.1"/>
    </source>
</evidence>
<feature type="compositionally biased region" description="Low complexity" evidence="1">
    <location>
        <begin position="30"/>
        <end position="44"/>
    </location>
</feature>